<feature type="compositionally biased region" description="Acidic residues" evidence="1">
    <location>
        <begin position="50"/>
        <end position="63"/>
    </location>
</feature>
<accession>A0A3M0KJH3</accession>
<dbReference type="EMBL" id="QRBI01000106">
    <property type="protein sequence ID" value="RMC13408.1"/>
    <property type="molecule type" value="Genomic_DNA"/>
</dbReference>
<dbReference type="Proteomes" id="UP000269221">
    <property type="component" value="Unassembled WGS sequence"/>
</dbReference>
<evidence type="ECO:0000313" key="2">
    <source>
        <dbReference type="EMBL" id="RMC13408.1"/>
    </source>
</evidence>
<gene>
    <name evidence="2" type="ORF">DUI87_10946</name>
</gene>
<reference evidence="2 3" key="1">
    <citation type="submission" date="2018-07" db="EMBL/GenBank/DDBJ databases">
        <title>A high quality draft genome assembly of the barn swallow (H. rustica rustica).</title>
        <authorList>
            <person name="Formenti G."/>
            <person name="Chiara M."/>
            <person name="Poveda L."/>
            <person name="Francoijs K.-J."/>
            <person name="Bonisoli-Alquati A."/>
            <person name="Canova L."/>
            <person name="Gianfranceschi L."/>
            <person name="Horner D.S."/>
            <person name="Saino N."/>
        </authorList>
    </citation>
    <scope>NUCLEOTIDE SEQUENCE [LARGE SCALE GENOMIC DNA]</scope>
    <source>
        <strain evidence="2">Chelidonia</strain>
        <tissue evidence="2">Blood</tissue>
    </source>
</reference>
<proteinExistence type="predicted"/>
<evidence type="ECO:0000256" key="1">
    <source>
        <dbReference type="SAM" id="MobiDB-lite"/>
    </source>
</evidence>
<keyword evidence="3" id="KW-1185">Reference proteome</keyword>
<protein>
    <submittedName>
        <fullName evidence="2">Uncharacterized protein</fullName>
    </submittedName>
</protein>
<dbReference type="AlphaFoldDB" id="A0A3M0KJH3"/>
<name>A0A3M0KJH3_HIRRU</name>
<feature type="region of interest" description="Disordered" evidence="1">
    <location>
        <begin position="46"/>
        <end position="72"/>
    </location>
</feature>
<sequence length="157" mass="17668">MSILCLPGALLARFLNKPKVVLQKSKAADLQTPLLTSLRTENLSFHECSTENDDGDDDDDNDDDTAKTGSEKIQCPNINNCNERIGLHFSNNAGIVVARNVLYKYKCSPWEKRYEKTCNDDIRDIGKSNKHDLMGELFPCEAEPEGQAECFGYLKYD</sequence>
<comment type="caution">
    <text evidence="2">The sequence shown here is derived from an EMBL/GenBank/DDBJ whole genome shotgun (WGS) entry which is preliminary data.</text>
</comment>
<evidence type="ECO:0000313" key="3">
    <source>
        <dbReference type="Proteomes" id="UP000269221"/>
    </source>
</evidence>
<organism evidence="2 3">
    <name type="scientific">Hirundo rustica rustica</name>
    <dbReference type="NCBI Taxonomy" id="333673"/>
    <lineage>
        <taxon>Eukaryota</taxon>
        <taxon>Metazoa</taxon>
        <taxon>Chordata</taxon>
        <taxon>Craniata</taxon>
        <taxon>Vertebrata</taxon>
        <taxon>Euteleostomi</taxon>
        <taxon>Archelosauria</taxon>
        <taxon>Archosauria</taxon>
        <taxon>Dinosauria</taxon>
        <taxon>Saurischia</taxon>
        <taxon>Theropoda</taxon>
        <taxon>Coelurosauria</taxon>
        <taxon>Aves</taxon>
        <taxon>Neognathae</taxon>
        <taxon>Neoaves</taxon>
        <taxon>Telluraves</taxon>
        <taxon>Australaves</taxon>
        <taxon>Passeriformes</taxon>
        <taxon>Sylvioidea</taxon>
        <taxon>Hirundinidae</taxon>
        <taxon>Hirundo</taxon>
    </lineage>
</organism>